<feature type="compositionally biased region" description="Acidic residues" evidence="10">
    <location>
        <begin position="347"/>
        <end position="357"/>
    </location>
</feature>
<evidence type="ECO:0000256" key="10">
    <source>
        <dbReference type="SAM" id="MobiDB-lite"/>
    </source>
</evidence>
<proteinExistence type="inferred from homology"/>
<evidence type="ECO:0000256" key="6">
    <source>
        <dbReference type="ARBA" id="ARBA00022838"/>
    </source>
</evidence>
<dbReference type="Proteomes" id="UP000799757">
    <property type="component" value="Unassembled WGS sequence"/>
</dbReference>
<dbReference type="GO" id="GO:0051301">
    <property type="term" value="P:cell division"/>
    <property type="evidence" value="ECO:0007669"/>
    <property type="project" value="UniProtKB-KW"/>
</dbReference>
<feature type="region of interest" description="Disordered" evidence="10">
    <location>
        <begin position="188"/>
        <end position="208"/>
    </location>
</feature>
<keyword evidence="7" id="KW-0175">Coiled coil</keyword>
<comment type="similarity">
    <text evidence="2">Belongs to the mis12 family.</text>
</comment>
<dbReference type="Pfam" id="PF05859">
    <property type="entry name" value="Mis12"/>
    <property type="match status" value="1"/>
</dbReference>
<evidence type="ECO:0000256" key="7">
    <source>
        <dbReference type="ARBA" id="ARBA00023054"/>
    </source>
</evidence>
<gene>
    <name evidence="11" type="ORF">K505DRAFT_316247</name>
</gene>
<organism evidence="11 12">
    <name type="scientific">Melanomma pulvis-pyrius CBS 109.77</name>
    <dbReference type="NCBI Taxonomy" id="1314802"/>
    <lineage>
        <taxon>Eukaryota</taxon>
        <taxon>Fungi</taxon>
        <taxon>Dikarya</taxon>
        <taxon>Ascomycota</taxon>
        <taxon>Pezizomycotina</taxon>
        <taxon>Dothideomycetes</taxon>
        <taxon>Pleosporomycetidae</taxon>
        <taxon>Pleosporales</taxon>
        <taxon>Melanommataceae</taxon>
        <taxon>Melanomma</taxon>
    </lineage>
</organism>
<dbReference type="PANTHER" id="PTHR14527:SF2">
    <property type="entry name" value="PROTEIN MIS12 HOMOLOG"/>
    <property type="match status" value="1"/>
</dbReference>
<dbReference type="GO" id="GO:0000444">
    <property type="term" value="C:MIS12/MIND type complex"/>
    <property type="evidence" value="ECO:0007669"/>
    <property type="project" value="TreeGrafter"/>
</dbReference>
<feature type="region of interest" description="Disordered" evidence="10">
    <location>
        <begin position="316"/>
        <end position="357"/>
    </location>
</feature>
<keyword evidence="8" id="KW-0131">Cell cycle</keyword>
<keyword evidence="5" id="KW-0498">Mitosis</keyword>
<dbReference type="PANTHER" id="PTHR14527">
    <property type="entry name" value="PROTEIN MIS12 HOMOLOG"/>
    <property type="match status" value="1"/>
</dbReference>
<dbReference type="EMBL" id="MU002291">
    <property type="protein sequence ID" value="KAF2787677.1"/>
    <property type="molecule type" value="Genomic_DNA"/>
</dbReference>
<evidence type="ECO:0000256" key="9">
    <source>
        <dbReference type="ARBA" id="ARBA00023328"/>
    </source>
</evidence>
<evidence type="ECO:0000256" key="5">
    <source>
        <dbReference type="ARBA" id="ARBA00022776"/>
    </source>
</evidence>
<keyword evidence="3" id="KW-0158">Chromosome</keyword>
<evidence type="ECO:0000313" key="12">
    <source>
        <dbReference type="Proteomes" id="UP000799757"/>
    </source>
</evidence>
<protein>
    <recommendedName>
        <fullName evidence="13">Mis12-domain-containing protein</fullName>
    </recommendedName>
</protein>
<dbReference type="GO" id="GO:0051382">
    <property type="term" value="P:kinetochore assembly"/>
    <property type="evidence" value="ECO:0007669"/>
    <property type="project" value="TreeGrafter"/>
</dbReference>
<feature type="compositionally biased region" description="Basic and acidic residues" evidence="10">
    <location>
        <begin position="323"/>
        <end position="332"/>
    </location>
</feature>
<evidence type="ECO:0000256" key="2">
    <source>
        <dbReference type="ARBA" id="ARBA00008643"/>
    </source>
</evidence>
<keyword evidence="6" id="KW-0995">Kinetochore</keyword>
<keyword evidence="9" id="KW-0137">Centromere</keyword>
<name>A0A6A6WVB4_9PLEO</name>
<dbReference type="GO" id="GO:0005634">
    <property type="term" value="C:nucleus"/>
    <property type="evidence" value="ECO:0007669"/>
    <property type="project" value="InterPro"/>
</dbReference>
<dbReference type="AlphaFoldDB" id="A0A6A6WVB4"/>
<dbReference type="GO" id="GO:0000070">
    <property type="term" value="P:mitotic sister chromatid segregation"/>
    <property type="evidence" value="ECO:0007669"/>
    <property type="project" value="TreeGrafter"/>
</dbReference>
<reference evidence="11" key="1">
    <citation type="journal article" date="2020" name="Stud. Mycol.">
        <title>101 Dothideomycetes genomes: a test case for predicting lifestyles and emergence of pathogens.</title>
        <authorList>
            <person name="Haridas S."/>
            <person name="Albert R."/>
            <person name="Binder M."/>
            <person name="Bloem J."/>
            <person name="Labutti K."/>
            <person name="Salamov A."/>
            <person name="Andreopoulos B."/>
            <person name="Baker S."/>
            <person name="Barry K."/>
            <person name="Bills G."/>
            <person name="Bluhm B."/>
            <person name="Cannon C."/>
            <person name="Castanera R."/>
            <person name="Culley D."/>
            <person name="Daum C."/>
            <person name="Ezra D."/>
            <person name="Gonzalez J."/>
            <person name="Henrissat B."/>
            <person name="Kuo A."/>
            <person name="Liang C."/>
            <person name="Lipzen A."/>
            <person name="Lutzoni F."/>
            <person name="Magnuson J."/>
            <person name="Mondo S."/>
            <person name="Nolan M."/>
            <person name="Ohm R."/>
            <person name="Pangilinan J."/>
            <person name="Park H.-J."/>
            <person name="Ramirez L."/>
            <person name="Alfaro M."/>
            <person name="Sun H."/>
            <person name="Tritt A."/>
            <person name="Yoshinaga Y."/>
            <person name="Zwiers L.-H."/>
            <person name="Turgeon B."/>
            <person name="Goodwin S."/>
            <person name="Spatafora J."/>
            <person name="Crous P."/>
            <person name="Grigoriev I."/>
        </authorList>
    </citation>
    <scope>NUCLEOTIDE SEQUENCE</scope>
    <source>
        <strain evidence="11">CBS 109.77</strain>
    </source>
</reference>
<comment type="subcellular location">
    <subcellularLocation>
        <location evidence="1">Chromosome</location>
        <location evidence="1">Centromere</location>
        <location evidence="1">Kinetochore</location>
    </subcellularLocation>
</comment>
<evidence type="ECO:0000256" key="4">
    <source>
        <dbReference type="ARBA" id="ARBA00022618"/>
    </source>
</evidence>
<keyword evidence="12" id="KW-1185">Reference proteome</keyword>
<accession>A0A6A6WVB4</accession>
<evidence type="ECO:0000256" key="1">
    <source>
        <dbReference type="ARBA" id="ARBA00004629"/>
    </source>
</evidence>
<feature type="compositionally biased region" description="Low complexity" evidence="10">
    <location>
        <begin position="196"/>
        <end position="206"/>
    </location>
</feature>
<dbReference type="OrthoDB" id="1884855at2759"/>
<sequence>MATSKQQENMLLTEHFTWPPISLIDEIINAVNEVLYSCTDTFEAGLSSADPALLGFPDRAAAENRIPEKDEEGNPVFPEAKLEIEEGILKLETLMENAVDKNFDKLEIYTLRNILCLRRDEDVAEWIRLGHYENLTIPSPDSNITRETLHALRRKLQETQKLHAALLAEKTRNEAQIQRLRALLQPSASLKREARTSTSPTKTSRSNGDAPFAFLTHTPAAQDLGVQALPLPSNGAPKTIDKGTRMPLTTHTTFTTSELPHLRQLLASLKPHLATKALPTRNEGEKEELARERKIYIESQSKRVLERRGINTSDGVDGAVEGQRVRSEEVRGLEGIVQGLSRGKVEEGDDGDAMDTS</sequence>
<dbReference type="InterPro" id="IPR008685">
    <property type="entry name" value="Centromere_Mis12"/>
</dbReference>
<evidence type="ECO:0000256" key="3">
    <source>
        <dbReference type="ARBA" id="ARBA00022454"/>
    </source>
</evidence>
<keyword evidence="4" id="KW-0132">Cell division</keyword>
<evidence type="ECO:0000313" key="11">
    <source>
        <dbReference type="EMBL" id="KAF2787677.1"/>
    </source>
</evidence>
<evidence type="ECO:0000256" key="8">
    <source>
        <dbReference type="ARBA" id="ARBA00023306"/>
    </source>
</evidence>
<evidence type="ECO:0008006" key="13">
    <source>
        <dbReference type="Google" id="ProtNLM"/>
    </source>
</evidence>